<dbReference type="Pfam" id="PF03212">
    <property type="entry name" value="Pertactin"/>
    <property type="match status" value="1"/>
</dbReference>
<dbReference type="InterPro" id="IPR004899">
    <property type="entry name" value="Pertactin_central"/>
</dbReference>
<feature type="domain" description="Pertactin central region" evidence="2">
    <location>
        <begin position="20"/>
        <end position="128"/>
    </location>
</feature>
<dbReference type="Proteomes" id="UP000197098">
    <property type="component" value="Chromosome"/>
</dbReference>
<accession>A0A248KJU3</accession>
<dbReference type="Gene3D" id="2.160.20.20">
    <property type="match status" value="1"/>
</dbReference>
<gene>
    <name evidence="3" type="ORF">CEW81_14040</name>
</gene>
<name>A0A248KJU3_9ENTR</name>
<dbReference type="SUPFAM" id="SSF51126">
    <property type="entry name" value="Pectin lyase-like"/>
    <property type="match status" value="1"/>
</dbReference>
<evidence type="ECO:0000259" key="2">
    <source>
        <dbReference type="Pfam" id="PF03212"/>
    </source>
</evidence>
<feature type="region of interest" description="Disordered" evidence="1">
    <location>
        <begin position="132"/>
        <end position="156"/>
    </location>
</feature>
<dbReference type="AlphaFoldDB" id="A0A248KJU3"/>
<dbReference type="InterPro" id="IPR012332">
    <property type="entry name" value="Autotransporter_pectin_lyase_C"/>
</dbReference>
<sequence>MGECLISSWHERWCKRRDSSSYSQLNIGELTGSGNFVFNTSLADGVGNFVTINHGSGHFGVTVNDSGKEISDHTDLTVNLINDQSGDIDFTLMSTRGSSIRAVDGGAYMYVLKQETGKDGLDGNVWHLGAMTGDENGGGDNGGGDNGNSGGGLVTTPSTDAVLSLANAGLNIMRGEMDGLRTARQNQSSDRQHGRAASGPVPW</sequence>
<evidence type="ECO:0000313" key="3">
    <source>
        <dbReference type="EMBL" id="ASG63546.1"/>
    </source>
</evidence>
<proteinExistence type="predicted"/>
<evidence type="ECO:0000313" key="4">
    <source>
        <dbReference type="Proteomes" id="UP000197098"/>
    </source>
</evidence>
<feature type="compositionally biased region" description="Gly residues" evidence="1">
    <location>
        <begin position="135"/>
        <end position="153"/>
    </location>
</feature>
<organism evidence="3 4">
    <name type="scientific">Kluyvera genomosp. 3</name>
    <dbReference type="NCBI Taxonomy" id="2774055"/>
    <lineage>
        <taxon>Bacteria</taxon>
        <taxon>Pseudomonadati</taxon>
        <taxon>Pseudomonadota</taxon>
        <taxon>Gammaproteobacteria</taxon>
        <taxon>Enterobacterales</taxon>
        <taxon>Enterobacteriaceae</taxon>
        <taxon>Kluyvera</taxon>
    </lineage>
</organism>
<dbReference type="EMBL" id="CP022114">
    <property type="protein sequence ID" value="ASG63546.1"/>
    <property type="molecule type" value="Genomic_DNA"/>
</dbReference>
<dbReference type="InterPro" id="IPR011050">
    <property type="entry name" value="Pectin_lyase_fold/virulence"/>
</dbReference>
<feature type="region of interest" description="Disordered" evidence="1">
    <location>
        <begin position="181"/>
        <end position="203"/>
    </location>
</feature>
<evidence type="ECO:0000256" key="1">
    <source>
        <dbReference type="SAM" id="MobiDB-lite"/>
    </source>
</evidence>
<reference evidence="3 4" key="1">
    <citation type="submission" date="2017-06" db="EMBL/GenBank/DDBJ databases">
        <title>Origin of plasmid-mediated fosfomycin resistance gene fosA3.</title>
        <authorList>
            <person name="Ito R."/>
            <person name="Pacey M.P."/>
            <person name="Doi Y."/>
        </authorList>
    </citation>
    <scope>NUCLEOTIDE SEQUENCE [LARGE SCALE GENOMIC DNA]</scope>
    <source>
        <strain evidence="3 4">YDC799</strain>
    </source>
</reference>
<protein>
    <recommendedName>
        <fullName evidence="2">Pertactin central region domain-containing protein</fullName>
    </recommendedName>
</protein>